<evidence type="ECO:0000313" key="3">
    <source>
        <dbReference type="Proteomes" id="UP001221898"/>
    </source>
</evidence>
<keyword evidence="3" id="KW-1185">Reference proteome</keyword>
<sequence length="188" mass="20246">MTAAARRLARAAFQYSARGECAARSSGALTRGDCADAALLTDSGATWRGQSLEKLIYKHTWAHHTWHTACHRVEEDGTQPGPGSTDKTQLRESSIKMQGEQRLRISTPICLEGKCVQERGWFRCCLSVFADANIWDGESDAAAGADGPPVCTRAGSVLAVPSRALKHARLFPQPGQMAPLLGAREAVN</sequence>
<name>A0AAD7SHY4_9TELE</name>
<gene>
    <name evidence="2" type="ORF">AAFF_G00358960</name>
</gene>
<reference evidence="2" key="1">
    <citation type="journal article" date="2023" name="Science">
        <title>Genome structures resolve the early diversification of teleost fishes.</title>
        <authorList>
            <person name="Parey E."/>
            <person name="Louis A."/>
            <person name="Montfort J."/>
            <person name="Bouchez O."/>
            <person name="Roques C."/>
            <person name="Iampietro C."/>
            <person name="Lluch J."/>
            <person name="Castinel A."/>
            <person name="Donnadieu C."/>
            <person name="Desvignes T."/>
            <person name="Floi Bucao C."/>
            <person name="Jouanno E."/>
            <person name="Wen M."/>
            <person name="Mejri S."/>
            <person name="Dirks R."/>
            <person name="Jansen H."/>
            <person name="Henkel C."/>
            <person name="Chen W.J."/>
            <person name="Zahm M."/>
            <person name="Cabau C."/>
            <person name="Klopp C."/>
            <person name="Thompson A.W."/>
            <person name="Robinson-Rechavi M."/>
            <person name="Braasch I."/>
            <person name="Lecointre G."/>
            <person name="Bobe J."/>
            <person name="Postlethwait J.H."/>
            <person name="Berthelot C."/>
            <person name="Roest Crollius H."/>
            <person name="Guiguen Y."/>
        </authorList>
    </citation>
    <scope>NUCLEOTIDE SEQUENCE</scope>
    <source>
        <strain evidence="2">NC1722</strain>
    </source>
</reference>
<comment type="caution">
    <text evidence="2">The sequence shown here is derived from an EMBL/GenBank/DDBJ whole genome shotgun (WGS) entry which is preliminary data.</text>
</comment>
<accession>A0AAD7SHY4</accession>
<dbReference type="Proteomes" id="UP001221898">
    <property type="component" value="Unassembled WGS sequence"/>
</dbReference>
<evidence type="ECO:0000313" key="2">
    <source>
        <dbReference type="EMBL" id="KAJ8402980.1"/>
    </source>
</evidence>
<protein>
    <submittedName>
        <fullName evidence="2">Uncharacterized protein</fullName>
    </submittedName>
</protein>
<feature type="compositionally biased region" description="Basic and acidic residues" evidence="1">
    <location>
        <begin position="88"/>
        <end position="97"/>
    </location>
</feature>
<evidence type="ECO:0000256" key="1">
    <source>
        <dbReference type="SAM" id="MobiDB-lite"/>
    </source>
</evidence>
<proteinExistence type="predicted"/>
<dbReference type="EMBL" id="JAINUG010000060">
    <property type="protein sequence ID" value="KAJ8402980.1"/>
    <property type="molecule type" value="Genomic_DNA"/>
</dbReference>
<feature type="region of interest" description="Disordered" evidence="1">
    <location>
        <begin position="74"/>
        <end position="97"/>
    </location>
</feature>
<organism evidence="2 3">
    <name type="scientific">Aldrovandia affinis</name>
    <dbReference type="NCBI Taxonomy" id="143900"/>
    <lineage>
        <taxon>Eukaryota</taxon>
        <taxon>Metazoa</taxon>
        <taxon>Chordata</taxon>
        <taxon>Craniata</taxon>
        <taxon>Vertebrata</taxon>
        <taxon>Euteleostomi</taxon>
        <taxon>Actinopterygii</taxon>
        <taxon>Neopterygii</taxon>
        <taxon>Teleostei</taxon>
        <taxon>Notacanthiformes</taxon>
        <taxon>Halosauridae</taxon>
        <taxon>Aldrovandia</taxon>
    </lineage>
</organism>
<dbReference type="AlphaFoldDB" id="A0AAD7SHY4"/>